<feature type="chain" id="PRO_5012510406" description="Calcineurin-like phosphoesterase" evidence="1">
    <location>
        <begin position="22"/>
        <end position="311"/>
    </location>
</feature>
<name>A0A212U1N2_9BURK</name>
<sequence length="311" mass="35006">MRQKIIIALLLASSLLGTSFAKELSFTAIGDQPYFSNEAFRQLITGINQHPRSKFTIHVGDIKNGASVCSDETFLEVRKLFDGFEKPLVFTPGDNEWTDCHRASNGSYQQLERLQKVRSVFFQEGKSLGQQTLRLENQSKLMPKYHSYIENARWVDQDVLFVTIHQVGSNNNLDHQVPGAIAEYQARNKANMAWLKNSFDIAKNKKYAAIVVAMQSDIFDPRVPAESGFKDFIENISKLSASFKKPVLLIQGDSHQYVVDQPIKNQAGQTLENVLRLIVPGASLVEAVEVKIDTDKKAIQEVFSFSKYSGK</sequence>
<accession>A0A212U1N2</accession>
<gene>
    <name evidence="2" type="ORF">SAMN06295916_1502</name>
</gene>
<proteinExistence type="predicted"/>
<dbReference type="RefSeq" id="WP_088813434.1">
    <property type="nucleotide sequence ID" value="NZ_FYEX01000002.1"/>
</dbReference>
<dbReference type="InterPro" id="IPR029052">
    <property type="entry name" value="Metallo-depent_PP-like"/>
</dbReference>
<dbReference type="OrthoDB" id="58809at2"/>
<evidence type="ECO:0000313" key="3">
    <source>
        <dbReference type="Proteomes" id="UP000197215"/>
    </source>
</evidence>
<dbReference type="Proteomes" id="UP000197215">
    <property type="component" value="Unassembled WGS sequence"/>
</dbReference>
<evidence type="ECO:0000313" key="2">
    <source>
        <dbReference type="EMBL" id="SNC72143.1"/>
    </source>
</evidence>
<protein>
    <recommendedName>
        <fullName evidence="4">Calcineurin-like phosphoesterase</fullName>
    </recommendedName>
</protein>
<evidence type="ECO:0008006" key="4">
    <source>
        <dbReference type="Google" id="ProtNLM"/>
    </source>
</evidence>
<keyword evidence="3" id="KW-1185">Reference proteome</keyword>
<reference evidence="2 3" key="1">
    <citation type="submission" date="2017-06" db="EMBL/GenBank/DDBJ databases">
        <authorList>
            <person name="Kim H.J."/>
            <person name="Triplett B.A."/>
        </authorList>
    </citation>
    <scope>NUCLEOTIDE SEQUENCE [LARGE SCALE GENOMIC DNA]</scope>
    <source>
        <strain evidence="2 3">MWH-VicM1</strain>
    </source>
</reference>
<keyword evidence="1" id="KW-0732">Signal</keyword>
<evidence type="ECO:0000256" key="1">
    <source>
        <dbReference type="SAM" id="SignalP"/>
    </source>
</evidence>
<dbReference type="AlphaFoldDB" id="A0A212U1N2"/>
<dbReference type="EMBL" id="FYEX01000002">
    <property type="protein sequence ID" value="SNC72143.1"/>
    <property type="molecule type" value="Genomic_DNA"/>
</dbReference>
<dbReference type="SUPFAM" id="SSF56300">
    <property type="entry name" value="Metallo-dependent phosphatases"/>
    <property type="match status" value="1"/>
</dbReference>
<organism evidence="2 3">
    <name type="scientific">Polynucleobacter victoriensis</name>
    <dbReference type="NCBI Taxonomy" id="2049319"/>
    <lineage>
        <taxon>Bacteria</taxon>
        <taxon>Pseudomonadati</taxon>
        <taxon>Pseudomonadota</taxon>
        <taxon>Betaproteobacteria</taxon>
        <taxon>Burkholderiales</taxon>
        <taxon>Burkholderiaceae</taxon>
        <taxon>Polynucleobacter</taxon>
    </lineage>
</organism>
<feature type="signal peptide" evidence="1">
    <location>
        <begin position="1"/>
        <end position="21"/>
    </location>
</feature>